<evidence type="ECO:0000256" key="4">
    <source>
        <dbReference type="ARBA" id="ARBA00022532"/>
    </source>
</evidence>
<dbReference type="Gene3D" id="3.20.20.360">
    <property type="entry name" value="Malate synthase, domain 3"/>
    <property type="match status" value="1"/>
</dbReference>
<comment type="similarity">
    <text evidence="1">Belongs to the malate synthase family.</text>
</comment>
<dbReference type="InterPro" id="IPR044856">
    <property type="entry name" value="Malate_synth_C_sf"/>
</dbReference>
<feature type="active site" description="Proton donor" evidence="7">
    <location>
        <position position="448"/>
    </location>
</feature>
<dbReference type="FunFam" id="3.20.20.360:FF:000001">
    <property type="entry name" value="Malate synthase"/>
    <property type="match status" value="1"/>
</dbReference>
<dbReference type="Gene3D" id="1.20.1220.12">
    <property type="entry name" value="Malate synthase, domain III"/>
    <property type="match status" value="1"/>
</dbReference>
<evidence type="ECO:0000256" key="1">
    <source>
        <dbReference type="ARBA" id="ARBA00006394"/>
    </source>
</evidence>
<feature type="active site" description="Proton acceptor" evidence="7">
    <location>
        <position position="165"/>
    </location>
</feature>
<dbReference type="NCBIfam" id="TIGR01344">
    <property type="entry name" value="malate_syn_A"/>
    <property type="match status" value="1"/>
</dbReference>
<dbReference type="GO" id="GO:0006099">
    <property type="term" value="P:tricarboxylic acid cycle"/>
    <property type="evidence" value="ECO:0007669"/>
    <property type="project" value="UniProtKB-KW"/>
</dbReference>
<evidence type="ECO:0000259" key="8">
    <source>
        <dbReference type="Pfam" id="PF01274"/>
    </source>
</evidence>
<evidence type="ECO:0000256" key="6">
    <source>
        <dbReference type="ARBA" id="ARBA00047918"/>
    </source>
</evidence>
<dbReference type="GO" id="GO:0005737">
    <property type="term" value="C:cytoplasm"/>
    <property type="evidence" value="ECO:0007669"/>
    <property type="project" value="TreeGrafter"/>
</dbReference>
<dbReference type="InterPro" id="IPR048355">
    <property type="entry name" value="MS_C"/>
</dbReference>
<dbReference type="Proteomes" id="UP000238157">
    <property type="component" value="Unassembled WGS sequence"/>
</dbReference>
<proteinExistence type="inferred from homology"/>
<accession>A0A2T0WDQ9</accession>
<dbReference type="InterPro" id="IPR011076">
    <property type="entry name" value="Malate_synth_sf"/>
</dbReference>
<evidence type="ECO:0000256" key="5">
    <source>
        <dbReference type="ARBA" id="ARBA00022679"/>
    </source>
</evidence>
<comment type="caution">
    <text evidence="11">The sequence shown here is derived from an EMBL/GenBank/DDBJ whole genome shotgun (WGS) entry which is preliminary data.</text>
</comment>
<name>A0A2T0WDQ9_9BACT</name>
<organism evidence="11 12">
    <name type="scientific">Mongoliibacter ruber</name>
    <dbReference type="NCBI Taxonomy" id="1750599"/>
    <lineage>
        <taxon>Bacteria</taxon>
        <taxon>Pseudomonadati</taxon>
        <taxon>Bacteroidota</taxon>
        <taxon>Cytophagia</taxon>
        <taxon>Cytophagales</taxon>
        <taxon>Cyclobacteriaceae</taxon>
        <taxon>Mongoliibacter</taxon>
    </lineage>
</organism>
<keyword evidence="3" id="KW-0329">Glyoxylate bypass</keyword>
<dbReference type="Pfam" id="PF01274">
    <property type="entry name" value="MS_TIM-barrel"/>
    <property type="match status" value="1"/>
</dbReference>
<dbReference type="InterPro" id="IPR001465">
    <property type="entry name" value="Malate_synthase_TIM"/>
</dbReference>
<dbReference type="InterPro" id="IPR046363">
    <property type="entry name" value="MS_N_TIM-barrel_dom"/>
</dbReference>
<evidence type="ECO:0000313" key="12">
    <source>
        <dbReference type="Proteomes" id="UP000238157"/>
    </source>
</evidence>
<dbReference type="FunFam" id="1.20.1220.12:FF:000001">
    <property type="entry name" value="Malate synthase"/>
    <property type="match status" value="1"/>
</dbReference>
<feature type="domain" description="Malate synthase C-terminal" evidence="10">
    <location>
        <begin position="414"/>
        <end position="532"/>
    </location>
</feature>
<dbReference type="GO" id="GO:0006097">
    <property type="term" value="P:glyoxylate cycle"/>
    <property type="evidence" value="ECO:0007669"/>
    <property type="project" value="UniProtKB-KW"/>
</dbReference>
<dbReference type="EC" id="2.3.3.9" evidence="2"/>
<dbReference type="PANTHER" id="PTHR42902">
    <property type="entry name" value="MALATE SYNTHASE"/>
    <property type="match status" value="1"/>
</dbReference>
<reference evidence="11 12" key="1">
    <citation type="submission" date="2018-03" db="EMBL/GenBank/DDBJ databases">
        <title>Genomic Encyclopedia of Archaeal and Bacterial Type Strains, Phase II (KMG-II): from individual species to whole genera.</title>
        <authorList>
            <person name="Goeker M."/>
        </authorList>
    </citation>
    <scope>NUCLEOTIDE SEQUENCE [LARGE SCALE GENOMIC DNA]</scope>
    <source>
        <strain evidence="11 12">DSM 27929</strain>
    </source>
</reference>
<dbReference type="PIRSF" id="PIRSF001363">
    <property type="entry name" value="Malate_synth"/>
    <property type="match status" value="1"/>
</dbReference>
<dbReference type="PANTHER" id="PTHR42902:SF1">
    <property type="entry name" value="MALATE SYNTHASE 1-RELATED"/>
    <property type="match status" value="1"/>
</dbReference>
<dbReference type="CDD" id="cd00727">
    <property type="entry name" value="malate_synt_A"/>
    <property type="match status" value="1"/>
</dbReference>
<sequence>MTIAITDHLKLQVSADISDEFARILTPEALEFLAYLELKFREKRYSILVKRQRQQERLDNGELSELLGELPSVSGDWQIAGVPEDLQDRRVEITGPVDRKMVINALNSGSKVFMADFEDASSPTWENMISGQVNLYDAIRRQIDYTADNGKTYSLADEIAVLKVRPRGWHLEEKHMSINGEPLSASIVDFGLYFFHNAQTLLSNGTGPYFYLAKLESHLEARLWNEVFVAAQDYMKIPQKSIKSTVLIETIFGALEMDNILFELKDHIVALNAGRWDYIFSIIKKFRNHENFILPDRGQVTMGVPFMKAYATKLVEVCHQRGAHAIGGMSAFIPAKDEKINQMARAKVKTDKEREAGLGYDGTWVAHPFLVDIAKEVFTKAFDLGQCNQKNKPLMLSGLESKDLLDVRIPESSITEEGVRTNINVGILYIESWLRGVGAAALYNLMEDAATAEISRAQLWQWIRHQVKMDNGQAVTAELYQELKLQEMEKIKSLIGDERANAPQLQQASQLMDKLVLGSTFIEFLTLPAYQLLD</sequence>
<dbReference type="AlphaFoldDB" id="A0A2T0WDQ9"/>
<evidence type="ECO:0000259" key="9">
    <source>
        <dbReference type="Pfam" id="PF20656"/>
    </source>
</evidence>
<dbReference type="InterPro" id="IPR048356">
    <property type="entry name" value="MS_N"/>
</dbReference>
<evidence type="ECO:0000313" key="11">
    <source>
        <dbReference type="EMBL" id="PRY84664.1"/>
    </source>
</evidence>
<dbReference type="RefSeq" id="WP_106135483.1">
    <property type="nucleotide sequence ID" value="NZ_PVTR01000018.1"/>
</dbReference>
<keyword evidence="5" id="KW-0808">Transferase</keyword>
<dbReference type="EMBL" id="PVTR01000018">
    <property type="protein sequence ID" value="PRY84664.1"/>
    <property type="molecule type" value="Genomic_DNA"/>
</dbReference>
<dbReference type="Pfam" id="PF20656">
    <property type="entry name" value="MS_N"/>
    <property type="match status" value="1"/>
</dbReference>
<comment type="catalytic activity">
    <reaction evidence="6">
        <text>glyoxylate + acetyl-CoA + H2O = (S)-malate + CoA + H(+)</text>
        <dbReference type="Rhea" id="RHEA:18181"/>
        <dbReference type="ChEBI" id="CHEBI:15377"/>
        <dbReference type="ChEBI" id="CHEBI:15378"/>
        <dbReference type="ChEBI" id="CHEBI:15589"/>
        <dbReference type="ChEBI" id="CHEBI:36655"/>
        <dbReference type="ChEBI" id="CHEBI:57287"/>
        <dbReference type="ChEBI" id="CHEBI:57288"/>
        <dbReference type="EC" id="2.3.3.9"/>
    </reaction>
</comment>
<evidence type="ECO:0000256" key="2">
    <source>
        <dbReference type="ARBA" id="ARBA00012636"/>
    </source>
</evidence>
<dbReference type="Pfam" id="PF20659">
    <property type="entry name" value="MS_C"/>
    <property type="match status" value="1"/>
</dbReference>
<feature type="domain" description="Malate synthase N-terminal" evidence="9">
    <location>
        <begin position="12"/>
        <end position="66"/>
    </location>
</feature>
<evidence type="ECO:0000256" key="7">
    <source>
        <dbReference type="PIRSR" id="PIRSR001363-1"/>
    </source>
</evidence>
<evidence type="ECO:0000256" key="3">
    <source>
        <dbReference type="ARBA" id="ARBA00022435"/>
    </source>
</evidence>
<dbReference type="SUPFAM" id="SSF51645">
    <property type="entry name" value="Malate synthase G"/>
    <property type="match status" value="1"/>
</dbReference>
<dbReference type="GO" id="GO:0004474">
    <property type="term" value="F:malate synthase activity"/>
    <property type="evidence" value="ECO:0007669"/>
    <property type="project" value="UniProtKB-EC"/>
</dbReference>
<feature type="domain" description="Malate synthase TIM barrel" evidence="8">
    <location>
        <begin position="162"/>
        <end position="386"/>
    </location>
</feature>
<keyword evidence="12" id="KW-1185">Reference proteome</keyword>
<keyword evidence="4" id="KW-0816">Tricarboxylic acid cycle</keyword>
<dbReference type="InterPro" id="IPR006252">
    <property type="entry name" value="Malate_synthA"/>
</dbReference>
<gene>
    <name evidence="11" type="ORF">CLW00_11847</name>
</gene>
<evidence type="ECO:0000259" key="10">
    <source>
        <dbReference type="Pfam" id="PF20659"/>
    </source>
</evidence>
<dbReference type="OrthoDB" id="9768429at2"/>
<protein>
    <recommendedName>
        <fullName evidence="2">malate synthase</fullName>
        <ecNumber evidence="2">2.3.3.9</ecNumber>
    </recommendedName>
</protein>